<evidence type="ECO:0000259" key="2">
    <source>
        <dbReference type="Pfam" id="PF14534"/>
    </source>
</evidence>
<feature type="chain" id="PRO_5031323136" description="DUF4440 domain-containing protein" evidence="1">
    <location>
        <begin position="22"/>
        <end position="155"/>
    </location>
</feature>
<dbReference type="InterPro" id="IPR027843">
    <property type="entry name" value="DUF4440"/>
</dbReference>
<proteinExistence type="predicted"/>
<organism evidence="3 4">
    <name type="scientific">Brevundimonas alba</name>
    <dbReference type="NCBI Taxonomy" id="74314"/>
    <lineage>
        <taxon>Bacteria</taxon>
        <taxon>Pseudomonadati</taxon>
        <taxon>Pseudomonadota</taxon>
        <taxon>Alphaproteobacteria</taxon>
        <taxon>Caulobacterales</taxon>
        <taxon>Caulobacteraceae</taxon>
        <taxon>Brevundimonas</taxon>
    </lineage>
</organism>
<evidence type="ECO:0000256" key="1">
    <source>
        <dbReference type="SAM" id="SignalP"/>
    </source>
</evidence>
<dbReference type="Gene3D" id="3.10.450.50">
    <property type="match status" value="1"/>
</dbReference>
<dbReference type="Proteomes" id="UP000587415">
    <property type="component" value="Unassembled WGS sequence"/>
</dbReference>
<keyword evidence="1" id="KW-0732">Signal</keyword>
<protein>
    <recommendedName>
        <fullName evidence="2">DUF4440 domain-containing protein</fullName>
    </recommendedName>
</protein>
<accession>A0A7X5YK10</accession>
<dbReference type="InterPro" id="IPR032710">
    <property type="entry name" value="NTF2-like_dom_sf"/>
</dbReference>
<reference evidence="3 4" key="1">
    <citation type="submission" date="2020-03" db="EMBL/GenBank/DDBJ databases">
        <title>Genomic Encyclopedia of Type Strains, Phase IV (KMG-IV): sequencing the most valuable type-strain genomes for metagenomic binning, comparative biology and taxonomic classification.</title>
        <authorList>
            <person name="Goeker M."/>
        </authorList>
    </citation>
    <scope>NUCLEOTIDE SEQUENCE [LARGE SCALE GENOMIC DNA]</scope>
    <source>
        <strain evidence="3 4">DSM 4736</strain>
    </source>
</reference>
<gene>
    <name evidence="3" type="ORF">GGQ87_000347</name>
</gene>
<feature type="signal peptide" evidence="1">
    <location>
        <begin position="1"/>
        <end position="21"/>
    </location>
</feature>
<dbReference type="EMBL" id="JAATJM010000001">
    <property type="protein sequence ID" value="NJC40089.1"/>
    <property type="molecule type" value="Genomic_DNA"/>
</dbReference>
<evidence type="ECO:0000313" key="3">
    <source>
        <dbReference type="EMBL" id="NJC40089.1"/>
    </source>
</evidence>
<evidence type="ECO:0000313" key="4">
    <source>
        <dbReference type="Proteomes" id="UP000587415"/>
    </source>
</evidence>
<sequence>MRAIVPAVLAIVLAAAHPAAAQTAPAAAWGEPAADLPAFMEAYAESIRAGDREAMIARYDPAGAWMVSAGRGEHLDPGEIADIYRSDAWQAPQAFEWQGLAYIPTGPDAVTVTGRFVWTPSDGVGRTIAYHGQFVRVDGAWRIRVEDETPVAASR</sequence>
<name>A0A7X5YK10_9CAUL</name>
<keyword evidence="4" id="KW-1185">Reference proteome</keyword>
<feature type="domain" description="DUF4440" evidence="2">
    <location>
        <begin position="41"/>
        <end position="143"/>
    </location>
</feature>
<dbReference type="Pfam" id="PF14534">
    <property type="entry name" value="DUF4440"/>
    <property type="match status" value="1"/>
</dbReference>
<dbReference type="RefSeq" id="WP_168045004.1">
    <property type="nucleotide sequence ID" value="NZ_JAATJM010000001.1"/>
</dbReference>
<dbReference type="AlphaFoldDB" id="A0A7X5YK10"/>
<dbReference type="SUPFAM" id="SSF54427">
    <property type="entry name" value="NTF2-like"/>
    <property type="match status" value="1"/>
</dbReference>
<comment type="caution">
    <text evidence="3">The sequence shown here is derived from an EMBL/GenBank/DDBJ whole genome shotgun (WGS) entry which is preliminary data.</text>
</comment>